<organism evidence="1 2">
    <name type="scientific">Corchorus capsularis</name>
    <name type="common">Jute</name>
    <dbReference type="NCBI Taxonomy" id="210143"/>
    <lineage>
        <taxon>Eukaryota</taxon>
        <taxon>Viridiplantae</taxon>
        <taxon>Streptophyta</taxon>
        <taxon>Embryophyta</taxon>
        <taxon>Tracheophyta</taxon>
        <taxon>Spermatophyta</taxon>
        <taxon>Magnoliopsida</taxon>
        <taxon>eudicotyledons</taxon>
        <taxon>Gunneridae</taxon>
        <taxon>Pentapetalae</taxon>
        <taxon>rosids</taxon>
        <taxon>malvids</taxon>
        <taxon>Malvales</taxon>
        <taxon>Malvaceae</taxon>
        <taxon>Grewioideae</taxon>
        <taxon>Apeibeae</taxon>
        <taxon>Corchorus</taxon>
    </lineage>
</organism>
<evidence type="ECO:0000313" key="1">
    <source>
        <dbReference type="EMBL" id="OMO58703.1"/>
    </source>
</evidence>
<dbReference type="AlphaFoldDB" id="A0A1R3GKU5"/>
<keyword evidence="2" id="KW-1185">Reference proteome</keyword>
<dbReference type="EMBL" id="AWWV01014163">
    <property type="protein sequence ID" value="OMO58703.1"/>
    <property type="molecule type" value="Genomic_DNA"/>
</dbReference>
<dbReference type="Gramene" id="OMO58703">
    <property type="protein sequence ID" value="OMO58703"/>
    <property type="gene ID" value="CCACVL1_25410"/>
</dbReference>
<gene>
    <name evidence="1" type="ORF">CCACVL1_25410</name>
</gene>
<dbReference type="Proteomes" id="UP000188268">
    <property type="component" value="Unassembled WGS sequence"/>
</dbReference>
<protein>
    <submittedName>
        <fullName evidence="1">Uncharacterized protein</fullName>
    </submittedName>
</protein>
<sequence>MDVKDGILDGDDGVISTGFASEKLDRKMMIEELESMEPWRC</sequence>
<name>A0A1R3GKU5_COCAP</name>
<comment type="caution">
    <text evidence="1">The sequence shown here is derived from an EMBL/GenBank/DDBJ whole genome shotgun (WGS) entry which is preliminary data.</text>
</comment>
<reference evidence="1 2" key="1">
    <citation type="submission" date="2013-09" db="EMBL/GenBank/DDBJ databases">
        <title>Corchorus capsularis genome sequencing.</title>
        <authorList>
            <person name="Alam M."/>
            <person name="Haque M.S."/>
            <person name="Islam M.S."/>
            <person name="Emdad E.M."/>
            <person name="Islam M.M."/>
            <person name="Ahmed B."/>
            <person name="Halim A."/>
            <person name="Hossen Q.M.M."/>
            <person name="Hossain M.Z."/>
            <person name="Ahmed R."/>
            <person name="Khan M.M."/>
            <person name="Islam R."/>
            <person name="Rashid M.M."/>
            <person name="Khan S.A."/>
            <person name="Rahman M.S."/>
            <person name="Alam M."/>
        </authorList>
    </citation>
    <scope>NUCLEOTIDE SEQUENCE [LARGE SCALE GENOMIC DNA]</scope>
    <source>
        <strain evidence="2">cv. CVL-1</strain>
        <tissue evidence="1">Whole seedling</tissue>
    </source>
</reference>
<accession>A0A1R3GKU5</accession>
<evidence type="ECO:0000313" key="2">
    <source>
        <dbReference type="Proteomes" id="UP000188268"/>
    </source>
</evidence>
<dbReference type="OrthoDB" id="10563265at2759"/>
<proteinExistence type="predicted"/>